<dbReference type="Proteomes" id="UP001053296">
    <property type="component" value="Chromosome"/>
</dbReference>
<reference evidence="1" key="1">
    <citation type="journal article" date="2022" name="Arch. Microbiol.">
        <title>Pseudodesulfovibrio sediminis sp. nov., a mesophilic and neutrophilic sulfate-reducing bacterium isolated from sediment of a brackish lake.</title>
        <authorList>
            <person name="Takahashi A."/>
            <person name="Kojima H."/>
            <person name="Watanabe M."/>
            <person name="Fukui M."/>
        </authorList>
    </citation>
    <scope>NUCLEOTIDE SEQUENCE</scope>
    <source>
        <strain evidence="1">SF6</strain>
    </source>
</reference>
<gene>
    <name evidence="1" type="ORF">PSDVSF_16190</name>
</gene>
<dbReference type="EMBL" id="AP024485">
    <property type="protein sequence ID" value="BCS88377.1"/>
    <property type="molecule type" value="Genomic_DNA"/>
</dbReference>
<keyword evidence="2" id="KW-1185">Reference proteome</keyword>
<proteinExistence type="predicted"/>
<evidence type="ECO:0000313" key="2">
    <source>
        <dbReference type="Proteomes" id="UP001053296"/>
    </source>
</evidence>
<accession>A0ABN6EPM1</accession>
<organism evidence="1 2">
    <name type="scientific">Pseudodesulfovibrio sediminis</name>
    <dbReference type="NCBI Taxonomy" id="2810563"/>
    <lineage>
        <taxon>Bacteria</taxon>
        <taxon>Pseudomonadati</taxon>
        <taxon>Thermodesulfobacteriota</taxon>
        <taxon>Desulfovibrionia</taxon>
        <taxon>Desulfovibrionales</taxon>
        <taxon>Desulfovibrionaceae</taxon>
    </lineage>
</organism>
<protein>
    <submittedName>
        <fullName evidence="1">Uncharacterized protein</fullName>
    </submittedName>
</protein>
<dbReference type="RefSeq" id="WP_229596055.1">
    <property type="nucleotide sequence ID" value="NZ_AP024485.1"/>
</dbReference>
<name>A0ABN6EPM1_9BACT</name>
<sequence length="121" mass="13334">MFRQKEWPFIGSSGTTYTFTIYPKSAELPDAGGIILLAYTHPRGHRAGYQANILHIGHGVDLSAPLDQQANLECAASECWNCTYALIEPDEKARVACVHDLLQNHMPPCQSKGGRLDQPPD</sequence>
<evidence type="ECO:0000313" key="1">
    <source>
        <dbReference type="EMBL" id="BCS88377.1"/>
    </source>
</evidence>